<reference evidence="2" key="2">
    <citation type="submission" date="2023-06" db="EMBL/GenBank/DDBJ databases">
        <authorList>
            <consortium name="Lawrence Berkeley National Laboratory"/>
            <person name="Haridas S."/>
            <person name="Hensen N."/>
            <person name="Bonometti L."/>
            <person name="Westerberg I."/>
            <person name="Brannstrom I.O."/>
            <person name="Guillou S."/>
            <person name="Cros-Aarteil S."/>
            <person name="Calhoun S."/>
            <person name="Kuo A."/>
            <person name="Mondo S."/>
            <person name="Pangilinan J."/>
            <person name="Riley R."/>
            <person name="LaButti K."/>
            <person name="Andreopoulos B."/>
            <person name="Lipzen A."/>
            <person name="Chen C."/>
            <person name="Yanf M."/>
            <person name="Daum C."/>
            <person name="Ng V."/>
            <person name="Clum A."/>
            <person name="Steindorff A."/>
            <person name="Ohm R."/>
            <person name="Martin F."/>
            <person name="Silar P."/>
            <person name="Natvig D."/>
            <person name="Lalanne C."/>
            <person name="Gautier V."/>
            <person name="Ament-velasquez S.L."/>
            <person name="Kruys A."/>
            <person name="Hutchinson M.I."/>
            <person name="Powell A.J."/>
            <person name="Barry K."/>
            <person name="Miller A.N."/>
            <person name="Grigoriev I.V."/>
            <person name="Debuchy R."/>
            <person name="Gladieux P."/>
            <person name="Thoren M.H."/>
            <person name="Johannesson H."/>
        </authorList>
    </citation>
    <scope>NUCLEOTIDE SEQUENCE</scope>
    <source>
        <strain evidence="2">CBS 232.78</strain>
    </source>
</reference>
<accession>A0AAE0N3X0</accession>
<evidence type="ECO:0000313" key="2">
    <source>
        <dbReference type="EMBL" id="KAK3368504.1"/>
    </source>
</evidence>
<comment type="caution">
    <text evidence="2">The sequence shown here is derived from an EMBL/GenBank/DDBJ whole genome shotgun (WGS) entry which is preliminary data.</text>
</comment>
<name>A0AAE0N3X0_9PEZI</name>
<sequence length="350" mass="36657">MHHFILPLLLASSAGLASGTRGHYSVDLGSWTDTAPIAIAPRQEHSTVAVNHSSIAIIGGIVPPSITTDLVQVYDIHSNQWRSLPPIPKALNHPNVAAVDGKIYVLGGLAETANSTWGAVSNCWVLDLTGDATSWRALAPLPAGEVRGSAAIGIHSHIIYLAGGMSVLVLQQGGEQGSVDTVSAFDTLSEKWVTLPEAAKHLPAPRDHVGGAVVGDTFYVLGGRDHGQTNVRDTVFSLELRTMGKGGWKTKSGRMPTARGGVAAAAVGTKVYTFGGEGNPAPGSNGVFNQTEAYDTETDTWERLAPMELPRHGTSAAAIGGRVYIPGGGIVQGGAPVNHSDVFWPVKKRY</sequence>
<feature type="signal peptide" evidence="1">
    <location>
        <begin position="1"/>
        <end position="19"/>
    </location>
</feature>
<dbReference type="Pfam" id="PF01344">
    <property type="entry name" value="Kelch_1"/>
    <property type="match status" value="1"/>
</dbReference>
<protein>
    <submittedName>
        <fullName evidence="2">Kelch domain-containing protein</fullName>
    </submittedName>
</protein>
<dbReference type="Gene3D" id="2.120.10.80">
    <property type="entry name" value="Kelch-type beta propeller"/>
    <property type="match status" value="2"/>
</dbReference>
<keyword evidence="1" id="KW-0732">Signal</keyword>
<keyword evidence="3" id="KW-1185">Reference proteome</keyword>
<dbReference type="GO" id="GO:2000762">
    <property type="term" value="P:regulation of phenylpropanoid metabolic process"/>
    <property type="evidence" value="ECO:0007669"/>
    <property type="project" value="InterPro"/>
</dbReference>
<gene>
    <name evidence="2" type="ORF">B0H63DRAFT_534761</name>
</gene>
<dbReference type="Pfam" id="PF24681">
    <property type="entry name" value="Kelch_KLHDC2_KLHL20_DRC7"/>
    <property type="match status" value="1"/>
</dbReference>
<reference evidence="2" key="1">
    <citation type="journal article" date="2023" name="Mol. Phylogenet. Evol.">
        <title>Genome-scale phylogeny and comparative genomics of the fungal order Sordariales.</title>
        <authorList>
            <person name="Hensen N."/>
            <person name="Bonometti L."/>
            <person name="Westerberg I."/>
            <person name="Brannstrom I.O."/>
            <person name="Guillou S."/>
            <person name="Cros-Aarteil S."/>
            <person name="Calhoun S."/>
            <person name="Haridas S."/>
            <person name="Kuo A."/>
            <person name="Mondo S."/>
            <person name="Pangilinan J."/>
            <person name="Riley R."/>
            <person name="LaButti K."/>
            <person name="Andreopoulos B."/>
            <person name="Lipzen A."/>
            <person name="Chen C."/>
            <person name="Yan M."/>
            <person name="Daum C."/>
            <person name="Ng V."/>
            <person name="Clum A."/>
            <person name="Steindorff A."/>
            <person name="Ohm R.A."/>
            <person name="Martin F."/>
            <person name="Silar P."/>
            <person name="Natvig D.O."/>
            <person name="Lalanne C."/>
            <person name="Gautier V."/>
            <person name="Ament-Velasquez S.L."/>
            <person name="Kruys A."/>
            <person name="Hutchinson M.I."/>
            <person name="Powell A.J."/>
            <person name="Barry K."/>
            <person name="Miller A.N."/>
            <person name="Grigoriev I.V."/>
            <person name="Debuchy R."/>
            <person name="Gladieux P."/>
            <person name="Hiltunen Thoren M."/>
            <person name="Johannesson H."/>
        </authorList>
    </citation>
    <scope>NUCLEOTIDE SEQUENCE</scope>
    <source>
        <strain evidence="2">CBS 232.78</strain>
    </source>
</reference>
<dbReference type="SMART" id="SM00612">
    <property type="entry name" value="Kelch"/>
    <property type="match status" value="5"/>
</dbReference>
<evidence type="ECO:0000256" key="1">
    <source>
        <dbReference type="SAM" id="SignalP"/>
    </source>
</evidence>
<dbReference type="InterPro" id="IPR011043">
    <property type="entry name" value="Gal_Oxase/kelch_b-propeller"/>
</dbReference>
<dbReference type="InterPro" id="IPR015915">
    <property type="entry name" value="Kelch-typ_b-propeller"/>
</dbReference>
<dbReference type="Proteomes" id="UP001285441">
    <property type="component" value="Unassembled WGS sequence"/>
</dbReference>
<dbReference type="PANTHER" id="PTHR46407">
    <property type="entry name" value="OS02G0208700 PROTEIN"/>
    <property type="match status" value="1"/>
</dbReference>
<proteinExistence type="predicted"/>
<evidence type="ECO:0000313" key="3">
    <source>
        <dbReference type="Proteomes" id="UP001285441"/>
    </source>
</evidence>
<dbReference type="EMBL" id="JAULSW010000010">
    <property type="protein sequence ID" value="KAK3368504.1"/>
    <property type="molecule type" value="Genomic_DNA"/>
</dbReference>
<dbReference type="InterPro" id="IPR044595">
    <property type="entry name" value="KMD1-4"/>
</dbReference>
<dbReference type="AlphaFoldDB" id="A0AAE0N3X0"/>
<dbReference type="SUPFAM" id="SSF50965">
    <property type="entry name" value="Galactose oxidase, central domain"/>
    <property type="match status" value="1"/>
</dbReference>
<feature type="chain" id="PRO_5041940056" evidence="1">
    <location>
        <begin position="20"/>
        <end position="350"/>
    </location>
</feature>
<organism evidence="2 3">
    <name type="scientific">Podospora didyma</name>
    <dbReference type="NCBI Taxonomy" id="330526"/>
    <lineage>
        <taxon>Eukaryota</taxon>
        <taxon>Fungi</taxon>
        <taxon>Dikarya</taxon>
        <taxon>Ascomycota</taxon>
        <taxon>Pezizomycotina</taxon>
        <taxon>Sordariomycetes</taxon>
        <taxon>Sordariomycetidae</taxon>
        <taxon>Sordariales</taxon>
        <taxon>Podosporaceae</taxon>
        <taxon>Podospora</taxon>
    </lineage>
</organism>
<dbReference type="PANTHER" id="PTHR46407:SF3">
    <property type="entry name" value="OS02G0208700 PROTEIN"/>
    <property type="match status" value="1"/>
</dbReference>
<dbReference type="InterPro" id="IPR006652">
    <property type="entry name" value="Kelch_1"/>
</dbReference>